<protein>
    <submittedName>
        <fullName evidence="1">DUF861 domain-containing protein</fullName>
    </submittedName>
</protein>
<dbReference type="AlphaFoldDB" id="A0A939HC18"/>
<dbReference type="CDD" id="cd02228">
    <property type="entry name" value="cupin_EutQ"/>
    <property type="match status" value="1"/>
</dbReference>
<dbReference type="Pfam" id="PF06249">
    <property type="entry name" value="EutQ"/>
    <property type="match status" value="1"/>
</dbReference>
<comment type="caution">
    <text evidence="1">The sequence shown here is derived from an EMBL/GenBank/DDBJ whole genome shotgun (WGS) entry which is preliminary data.</text>
</comment>
<accession>A0A939HC18</accession>
<dbReference type="Gene3D" id="2.60.120.10">
    <property type="entry name" value="Jelly Rolls"/>
    <property type="match status" value="1"/>
</dbReference>
<gene>
    <name evidence="1" type="ORF">J3A84_09075</name>
</gene>
<dbReference type="PANTHER" id="PTHR36169">
    <property type="entry name" value="ETHANOLAMINE UTILIZATION PROTEIN EUTQ"/>
    <property type="match status" value="1"/>
</dbReference>
<evidence type="ECO:0000313" key="1">
    <source>
        <dbReference type="EMBL" id="MBO1265177.1"/>
    </source>
</evidence>
<dbReference type="EMBL" id="JAFNJU010000006">
    <property type="protein sequence ID" value="MBO1265177.1"/>
    <property type="molecule type" value="Genomic_DNA"/>
</dbReference>
<dbReference type="InterPro" id="IPR011051">
    <property type="entry name" value="RmlC_Cupin_sf"/>
</dbReference>
<keyword evidence="2" id="KW-1185">Reference proteome</keyword>
<dbReference type="SUPFAM" id="SSF51182">
    <property type="entry name" value="RmlC-like cupins"/>
    <property type="match status" value="1"/>
</dbReference>
<dbReference type="RefSeq" id="WP_207599696.1">
    <property type="nucleotide sequence ID" value="NZ_JAFNJU010000006.1"/>
</dbReference>
<dbReference type="InterPro" id="IPR014710">
    <property type="entry name" value="RmlC-like_jellyroll"/>
</dbReference>
<dbReference type="Proteomes" id="UP000664218">
    <property type="component" value="Unassembled WGS sequence"/>
</dbReference>
<dbReference type="InterPro" id="IPR010424">
    <property type="entry name" value="EutQ"/>
</dbReference>
<reference evidence="1" key="1">
    <citation type="submission" date="2021-03" db="EMBL/GenBank/DDBJ databases">
        <title>Proteiniclasticum marinus sp. nov., isolated from tidal flat sediment.</title>
        <authorList>
            <person name="Namirimu T."/>
            <person name="Yang J.-A."/>
            <person name="Yang S.-H."/>
            <person name="Kim Y.-J."/>
            <person name="Kwon K.K."/>
        </authorList>
    </citation>
    <scope>NUCLEOTIDE SEQUENCE</scope>
    <source>
        <strain evidence="1">SCR006</strain>
    </source>
</reference>
<evidence type="ECO:0000313" key="2">
    <source>
        <dbReference type="Proteomes" id="UP000664218"/>
    </source>
</evidence>
<organism evidence="1 2">
    <name type="scientific">Proteiniclasticum aestuarii</name>
    <dbReference type="NCBI Taxonomy" id="2817862"/>
    <lineage>
        <taxon>Bacteria</taxon>
        <taxon>Bacillati</taxon>
        <taxon>Bacillota</taxon>
        <taxon>Clostridia</taxon>
        <taxon>Eubacteriales</taxon>
        <taxon>Clostridiaceae</taxon>
        <taxon>Proteiniclasticum</taxon>
    </lineage>
</organism>
<dbReference type="PANTHER" id="PTHR36169:SF1">
    <property type="entry name" value="ACETATE KINASE EUTQ"/>
    <property type="match status" value="1"/>
</dbReference>
<sequence length="150" mass="16849">MQINQEKLEEIIRRVLLEEMGGAKPPIEKHVEKKSGVLVVKGKTVKPEPFDTGKPGTKVFLSDIMTLKESPRLMAGIMEMDESSFPWTLEYDEVDYIIDGVLEIKINDSVVRGEAGDIIFIPKGSSISFVSPGKSRFLYVTYPADWAEQE</sequence>
<proteinExistence type="predicted"/>
<name>A0A939HC18_9CLOT</name>